<name>A0A392Q4I2_9FABA</name>
<organism evidence="1 2">
    <name type="scientific">Trifolium medium</name>
    <dbReference type="NCBI Taxonomy" id="97028"/>
    <lineage>
        <taxon>Eukaryota</taxon>
        <taxon>Viridiplantae</taxon>
        <taxon>Streptophyta</taxon>
        <taxon>Embryophyta</taxon>
        <taxon>Tracheophyta</taxon>
        <taxon>Spermatophyta</taxon>
        <taxon>Magnoliopsida</taxon>
        <taxon>eudicotyledons</taxon>
        <taxon>Gunneridae</taxon>
        <taxon>Pentapetalae</taxon>
        <taxon>rosids</taxon>
        <taxon>fabids</taxon>
        <taxon>Fabales</taxon>
        <taxon>Fabaceae</taxon>
        <taxon>Papilionoideae</taxon>
        <taxon>50 kb inversion clade</taxon>
        <taxon>NPAAA clade</taxon>
        <taxon>Hologalegina</taxon>
        <taxon>IRL clade</taxon>
        <taxon>Trifolieae</taxon>
        <taxon>Trifolium</taxon>
    </lineage>
</organism>
<evidence type="ECO:0000313" key="2">
    <source>
        <dbReference type="Proteomes" id="UP000265520"/>
    </source>
</evidence>
<dbReference type="Proteomes" id="UP000265520">
    <property type="component" value="Unassembled WGS sequence"/>
</dbReference>
<dbReference type="EMBL" id="LXQA010112857">
    <property type="protein sequence ID" value="MCI19018.1"/>
    <property type="molecule type" value="Genomic_DNA"/>
</dbReference>
<sequence>MDSNWQNPSPSGSVVVFPCLKALKTLFGQILPSMVRVSSW</sequence>
<keyword evidence="2" id="KW-1185">Reference proteome</keyword>
<reference evidence="1 2" key="1">
    <citation type="journal article" date="2018" name="Front. Plant Sci.">
        <title>Red Clover (Trifolium pratense) and Zigzag Clover (T. medium) - A Picture of Genomic Similarities and Differences.</title>
        <authorList>
            <person name="Dluhosova J."/>
            <person name="Istvanek J."/>
            <person name="Nedelnik J."/>
            <person name="Repkova J."/>
        </authorList>
    </citation>
    <scope>NUCLEOTIDE SEQUENCE [LARGE SCALE GENOMIC DNA]</scope>
    <source>
        <strain evidence="2">cv. 10/8</strain>
        <tissue evidence="1">Leaf</tissue>
    </source>
</reference>
<dbReference type="AlphaFoldDB" id="A0A392Q4I2"/>
<protein>
    <submittedName>
        <fullName evidence="1">Uncharacterized protein</fullName>
    </submittedName>
</protein>
<comment type="caution">
    <text evidence="1">The sequence shown here is derived from an EMBL/GenBank/DDBJ whole genome shotgun (WGS) entry which is preliminary data.</text>
</comment>
<accession>A0A392Q4I2</accession>
<evidence type="ECO:0000313" key="1">
    <source>
        <dbReference type="EMBL" id="MCI19018.1"/>
    </source>
</evidence>
<proteinExistence type="predicted"/>